<dbReference type="EMBL" id="MK310226">
    <property type="protein sequence ID" value="QBI90015.1"/>
    <property type="molecule type" value="Genomic_DNA"/>
</dbReference>
<dbReference type="Proteomes" id="UP000294095">
    <property type="component" value="Segment"/>
</dbReference>
<gene>
    <name evidence="1" type="ORF">ChaoS9_040</name>
</gene>
<accession>A0A481V9E2</accession>
<name>A0A481V9E2_9CAUD</name>
<protein>
    <submittedName>
        <fullName evidence="1">Major capsid protein</fullName>
    </submittedName>
</protein>
<evidence type="ECO:0000313" key="1">
    <source>
        <dbReference type="EMBL" id="QBI90015.1"/>
    </source>
</evidence>
<keyword evidence="2" id="KW-1185">Reference proteome</keyword>
<organism evidence="1 2">
    <name type="scientific">Halobacterium phage ChaoS9</name>
    <dbReference type="NCBI Taxonomy" id="2847105"/>
    <lineage>
        <taxon>Viruses</taxon>
        <taxon>Duplodnaviria</taxon>
        <taxon>Heunggongvirae</taxon>
        <taxon>Uroviricota</taxon>
        <taxon>Caudoviricetes</taxon>
        <taxon>Vertoviridae</taxon>
        <taxon>Chaovirus</taxon>
        <taxon>Chaovirus bigenum</taxon>
        <taxon>Chaovirus ChaoS9</taxon>
    </lineage>
</organism>
<proteinExistence type="predicted"/>
<sequence>MTRATVRQADLLRPEVIRNEVVNKVDQMERIQLSEGQGFASAMNTFPIINVDDPDEAWYTFDGMISRMERVAHDAESPVGTLEVPDKEDLETHSYKEKFSPEKGTERRFNDTPYSVHQRAVQKIQLKIYLTREYISWRGDEYVDGLIGQFGTDAHSEIPNDHVIEGTDWSDSGAAEPVGELSQLAYETTANGFYGEGVPAQPTVYIGPSAVRDLKQTSDMEDRLSGVRVKNVDRDTISEIIDEDIGEIRRVMVQVPRENENGQLIDEQGNVVDDPEEAAHDNILEPYDPVAGEKVRNVVVGRAGPGSAYFPWFLDDLTETMDGVDVPGEIAIDEQEGFFVQRVGDWDPIGSWIKGAQEIGFEVPRGHNWGIVRGV</sequence>
<reference evidence="2" key="1">
    <citation type="journal article" date="2019" name="Genes (Basel)">
        <title>Halobacterium salinarum virus ChaoS9, a Novel Halovirus Related to PhiH1 and PhiCh1.</title>
        <authorList>
            <person name="Dyall-Smith M."/>
            <person name="Palm P."/>
            <person name="Wanner G."/>
            <person name="Witte A."/>
            <person name="Oesterhelt D."/>
            <person name="Pfeiffer F."/>
        </authorList>
    </citation>
    <scope>NUCLEOTIDE SEQUENCE [LARGE SCALE GENOMIC DNA]</scope>
</reference>
<evidence type="ECO:0000313" key="2">
    <source>
        <dbReference type="Proteomes" id="UP000294095"/>
    </source>
</evidence>